<sequence length="192" mass="20372">MSFLPQAVQTTIPSPLGPLLLAASPRGLAGVWYADQRHLPLPQQVQRWPVDHDHALLRSAAAQLDAYFQGERLDFDLPLDLSGGTPFQRAVWLALLGIPAGHTRSYGDMARQIERPAAVRAVGAAVGRNPLGIVVPCHRVVGSQGALTGYAGGLDRKRALLRLEGALIDKAHQSPGQTASTGHTAAQPLAAH</sequence>
<evidence type="ECO:0000256" key="1">
    <source>
        <dbReference type="ARBA" id="ARBA00001286"/>
    </source>
</evidence>
<dbReference type="AlphaFoldDB" id="A0A9X4NNL8"/>
<accession>A0A9X4NNL8</accession>
<gene>
    <name evidence="13" type="ORF">H010_04342</name>
</gene>
<dbReference type="FunFam" id="1.10.10.10:FF:000214">
    <property type="entry name" value="Methylated-DNA--protein-cysteine methyltransferase"/>
    <property type="match status" value="1"/>
</dbReference>
<dbReference type="InterPro" id="IPR014048">
    <property type="entry name" value="MethylDNA_cys_MeTrfase_DNA-bd"/>
</dbReference>
<evidence type="ECO:0000313" key="14">
    <source>
        <dbReference type="Proteomes" id="UP001152876"/>
    </source>
</evidence>
<comment type="caution">
    <text evidence="13">The sequence shown here is derived from an EMBL/GenBank/DDBJ whole genome shotgun (WGS) entry which is preliminary data.</text>
</comment>
<evidence type="ECO:0000256" key="3">
    <source>
        <dbReference type="ARBA" id="ARBA00022490"/>
    </source>
</evidence>
<feature type="domain" description="Methylated-DNA-[protein]-cysteine S-methyltransferase DNA binding" evidence="11">
    <location>
        <begin position="86"/>
        <end position="166"/>
    </location>
</feature>
<dbReference type="PANTHER" id="PTHR10815:SF5">
    <property type="entry name" value="METHYLATED-DNA--PROTEIN-CYSTEINE METHYLTRANSFERASE"/>
    <property type="match status" value="1"/>
</dbReference>
<comment type="catalytic activity">
    <reaction evidence="8 9">
        <text>a 6-O-methyl-2'-deoxyguanosine in DNA + L-cysteinyl-[protein] = S-methyl-L-cysteinyl-[protein] + a 2'-deoxyguanosine in DNA</text>
        <dbReference type="Rhea" id="RHEA:24000"/>
        <dbReference type="Rhea" id="RHEA-COMP:10131"/>
        <dbReference type="Rhea" id="RHEA-COMP:10132"/>
        <dbReference type="Rhea" id="RHEA-COMP:11367"/>
        <dbReference type="Rhea" id="RHEA-COMP:11368"/>
        <dbReference type="ChEBI" id="CHEBI:29950"/>
        <dbReference type="ChEBI" id="CHEBI:82612"/>
        <dbReference type="ChEBI" id="CHEBI:85445"/>
        <dbReference type="ChEBI" id="CHEBI:85448"/>
        <dbReference type="EC" id="2.1.1.63"/>
    </reaction>
</comment>
<name>A0A9X4NNL8_9BURK</name>
<reference evidence="13" key="1">
    <citation type="submission" date="2013-01" db="EMBL/GenBank/DDBJ databases">
        <title>Genome draft of Hydrogenophaga taeniospiralis 2K1.</title>
        <authorList>
            <person name="Gomila M."/>
            <person name="Lalucat J."/>
        </authorList>
    </citation>
    <scope>NUCLEOTIDE SEQUENCE</scope>
    <source>
        <strain evidence="13">CCUG 15921</strain>
    </source>
</reference>
<dbReference type="PANTHER" id="PTHR10815">
    <property type="entry name" value="METHYLATED-DNA--PROTEIN-CYSTEINE METHYLTRANSFERASE"/>
    <property type="match status" value="1"/>
</dbReference>
<feature type="domain" description="Methylguanine DNA methyltransferase ribonuclease-like" evidence="12">
    <location>
        <begin position="9"/>
        <end position="81"/>
    </location>
</feature>
<evidence type="ECO:0000256" key="10">
    <source>
        <dbReference type="SAM" id="MobiDB-lite"/>
    </source>
</evidence>
<evidence type="ECO:0000256" key="7">
    <source>
        <dbReference type="ARBA" id="ARBA00023204"/>
    </source>
</evidence>
<evidence type="ECO:0000259" key="12">
    <source>
        <dbReference type="Pfam" id="PF02870"/>
    </source>
</evidence>
<dbReference type="InterPro" id="IPR036217">
    <property type="entry name" value="MethylDNA_cys_MeTrfase_DNAb"/>
</dbReference>
<dbReference type="HAMAP" id="MF_00772">
    <property type="entry name" value="OGT"/>
    <property type="match status" value="1"/>
</dbReference>
<dbReference type="GO" id="GO:0032259">
    <property type="term" value="P:methylation"/>
    <property type="evidence" value="ECO:0007669"/>
    <property type="project" value="UniProtKB-KW"/>
</dbReference>
<dbReference type="InterPro" id="IPR023546">
    <property type="entry name" value="MGMT"/>
</dbReference>
<keyword evidence="3 9" id="KW-0963">Cytoplasm</keyword>
<dbReference type="Gene3D" id="3.30.160.70">
    <property type="entry name" value="Methylated DNA-protein cysteine methyltransferase domain"/>
    <property type="match status" value="1"/>
</dbReference>
<dbReference type="GO" id="GO:0003908">
    <property type="term" value="F:methylated-DNA-[protein]-cysteine S-methyltransferase activity"/>
    <property type="evidence" value="ECO:0007669"/>
    <property type="project" value="UniProtKB-UniRule"/>
</dbReference>
<evidence type="ECO:0000256" key="8">
    <source>
        <dbReference type="ARBA" id="ARBA00049348"/>
    </source>
</evidence>
<comment type="function">
    <text evidence="9">Involved in the cellular defense against the biological effects of O6-methylguanine (O6-MeG) and O4-methylthymine (O4-MeT) in DNA. Repairs the methylated nucleobase in DNA by stoichiometrically transferring the methyl group to a cysteine residue in the enzyme. This is a suicide reaction: the enzyme is irreversibly inactivated.</text>
</comment>
<evidence type="ECO:0000313" key="13">
    <source>
        <dbReference type="EMBL" id="MDG5974467.1"/>
    </source>
</evidence>
<evidence type="ECO:0000259" key="11">
    <source>
        <dbReference type="Pfam" id="PF01035"/>
    </source>
</evidence>
<dbReference type="InterPro" id="IPR008332">
    <property type="entry name" value="MethylG_MeTrfase_N"/>
</dbReference>
<dbReference type="PROSITE" id="PS00374">
    <property type="entry name" value="MGMT"/>
    <property type="match status" value="1"/>
</dbReference>
<dbReference type="Gene3D" id="1.10.10.10">
    <property type="entry name" value="Winged helix-like DNA-binding domain superfamily/Winged helix DNA-binding domain"/>
    <property type="match status" value="1"/>
</dbReference>
<keyword evidence="4 9" id="KW-0489">Methyltransferase</keyword>
<dbReference type="Proteomes" id="UP001152876">
    <property type="component" value="Unassembled WGS sequence"/>
</dbReference>
<dbReference type="Pfam" id="PF02870">
    <property type="entry name" value="Methyltransf_1N"/>
    <property type="match status" value="1"/>
</dbReference>
<keyword evidence="6 9" id="KW-0227">DNA damage</keyword>
<dbReference type="CDD" id="cd06445">
    <property type="entry name" value="ATase"/>
    <property type="match status" value="1"/>
</dbReference>
<dbReference type="SUPFAM" id="SSF46767">
    <property type="entry name" value="Methylated DNA-protein cysteine methyltransferase, C-terminal domain"/>
    <property type="match status" value="1"/>
</dbReference>
<evidence type="ECO:0000256" key="5">
    <source>
        <dbReference type="ARBA" id="ARBA00022679"/>
    </source>
</evidence>
<dbReference type="EMBL" id="AOGK01000003">
    <property type="protein sequence ID" value="MDG5974467.1"/>
    <property type="molecule type" value="Genomic_DNA"/>
</dbReference>
<evidence type="ECO:0000256" key="9">
    <source>
        <dbReference type="HAMAP-Rule" id="MF_00772"/>
    </source>
</evidence>
<comment type="catalytic activity">
    <reaction evidence="1 9">
        <text>a 4-O-methyl-thymidine in DNA + L-cysteinyl-[protein] = a thymidine in DNA + S-methyl-L-cysteinyl-[protein]</text>
        <dbReference type="Rhea" id="RHEA:53428"/>
        <dbReference type="Rhea" id="RHEA-COMP:10131"/>
        <dbReference type="Rhea" id="RHEA-COMP:10132"/>
        <dbReference type="Rhea" id="RHEA-COMP:13555"/>
        <dbReference type="Rhea" id="RHEA-COMP:13556"/>
        <dbReference type="ChEBI" id="CHEBI:29950"/>
        <dbReference type="ChEBI" id="CHEBI:82612"/>
        <dbReference type="ChEBI" id="CHEBI:137386"/>
        <dbReference type="ChEBI" id="CHEBI:137387"/>
        <dbReference type="EC" id="2.1.1.63"/>
    </reaction>
</comment>
<comment type="miscellaneous">
    <text evidence="9">This enzyme catalyzes only one turnover and therefore is not strictly catalytic. According to one definition, an enzyme is a biocatalyst that acts repeatedly and over many reaction cycles.</text>
</comment>
<dbReference type="EC" id="2.1.1.63" evidence="9"/>
<dbReference type="InterPro" id="IPR036631">
    <property type="entry name" value="MGMT_N_sf"/>
</dbReference>
<dbReference type="GO" id="GO:0006307">
    <property type="term" value="P:DNA alkylation repair"/>
    <property type="evidence" value="ECO:0007669"/>
    <property type="project" value="UniProtKB-UniRule"/>
</dbReference>
<evidence type="ECO:0000256" key="6">
    <source>
        <dbReference type="ARBA" id="ARBA00022763"/>
    </source>
</evidence>
<dbReference type="InterPro" id="IPR001497">
    <property type="entry name" value="MethylDNA_cys_MeTrfase_AS"/>
</dbReference>
<dbReference type="InterPro" id="IPR036388">
    <property type="entry name" value="WH-like_DNA-bd_sf"/>
</dbReference>
<organism evidence="13 14">
    <name type="scientific">Hydrogenophaga taeniospiralis CCUG 15921</name>
    <dbReference type="NCBI Taxonomy" id="1281780"/>
    <lineage>
        <taxon>Bacteria</taxon>
        <taxon>Pseudomonadati</taxon>
        <taxon>Pseudomonadota</taxon>
        <taxon>Betaproteobacteria</taxon>
        <taxon>Burkholderiales</taxon>
        <taxon>Comamonadaceae</taxon>
        <taxon>Hydrogenophaga</taxon>
    </lineage>
</organism>
<dbReference type="OrthoDB" id="9802228at2"/>
<keyword evidence="14" id="KW-1185">Reference proteome</keyword>
<feature type="compositionally biased region" description="Polar residues" evidence="10">
    <location>
        <begin position="174"/>
        <end position="184"/>
    </location>
</feature>
<evidence type="ECO:0000256" key="4">
    <source>
        <dbReference type="ARBA" id="ARBA00022603"/>
    </source>
</evidence>
<dbReference type="Pfam" id="PF01035">
    <property type="entry name" value="DNA_binding_1"/>
    <property type="match status" value="1"/>
</dbReference>
<comment type="similarity">
    <text evidence="2 9">Belongs to the MGMT family.</text>
</comment>
<feature type="active site" description="Nucleophile; methyl group acceptor" evidence="9">
    <location>
        <position position="137"/>
    </location>
</feature>
<keyword evidence="7 9" id="KW-0234">DNA repair</keyword>
<protein>
    <recommendedName>
        <fullName evidence="9">Methylated-DNA--protein-cysteine methyltransferase</fullName>
        <ecNumber evidence="9">2.1.1.63</ecNumber>
    </recommendedName>
    <alternativeName>
        <fullName evidence="9">6-O-methylguanine-DNA methyltransferase</fullName>
        <shortName evidence="9">MGMT</shortName>
    </alternativeName>
    <alternativeName>
        <fullName evidence="9">O-6-methylguanine-DNA-alkyltransferase</fullName>
    </alternativeName>
</protein>
<dbReference type="NCBIfam" id="TIGR00589">
    <property type="entry name" value="ogt"/>
    <property type="match status" value="1"/>
</dbReference>
<proteinExistence type="inferred from homology"/>
<comment type="subcellular location">
    <subcellularLocation>
        <location evidence="9">Cytoplasm</location>
    </subcellularLocation>
</comment>
<dbReference type="GO" id="GO:0005737">
    <property type="term" value="C:cytoplasm"/>
    <property type="evidence" value="ECO:0007669"/>
    <property type="project" value="UniProtKB-SubCell"/>
</dbReference>
<keyword evidence="5 9" id="KW-0808">Transferase</keyword>
<dbReference type="SUPFAM" id="SSF53155">
    <property type="entry name" value="Methylated DNA-protein cysteine methyltransferase domain"/>
    <property type="match status" value="1"/>
</dbReference>
<dbReference type="RefSeq" id="WP_084236130.1">
    <property type="nucleotide sequence ID" value="NZ_AOGK01000003.1"/>
</dbReference>
<feature type="region of interest" description="Disordered" evidence="10">
    <location>
        <begin position="171"/>
        <end position="192"/>
    </location>
</feature>
<evidence type="ECO:0000256" key="2">
    <source>
        <dbReference type="ARBA" id="ARBA00008711"/>
    </source>
</evidence>